<sequence>MVNQPIRSQDEELAMQAPLEYEARETLQCADGAYLMLVDEEGRYSVWPSGVVIPRGWTLVLTTTERKKAVEAIGGRLPDLRAVTFAKRGSLRA</sequence>
<feature type="domain" description="MbtH-like" evidence="1">
    <location>
        <begin position="25"/>
        <end position="75"/>
    </location>
</feature>
<reference evidence="2 3" key="1">
    <citation type="submission" date="2019-07" db="EMBL/GenBank/DDBJ databases">
        <title>New species of Amycolatopsis and Streptomyces.</title>
        <authorList>
            <person name="Duangmal K."/>
            <person name="Teo W.F.A."/>
            <person name="Lipun K."/>
        </authorList>
    </citation>
    <scope>NUCLEOTIDE SEQUENCE [LARGE SCALE GENOMIC DNA]</scope>
    <source>
        <strain evidence="2 3">TISTR 2346</strain>
    </source>
</reference>
<evidence type="ECO:0000313" key="3">
    <source>
        <dbReference type="Proteomes" id="UP000326979"/>
    </source>
</evidence>
<organism evidence="2 3">
    <name type="scientific">Streptomyces phyllanthi</name>
    <dbReference type="NCBI Taxonomy" id="1803180"/>
    <lineage>
        <taxon>Bacteria</taxon>
        <taxon>Bacillati</taxon>
        <taxon>Actinomycetota</taxon>
        <taxon>Actinomycetes</taxon>
        <taxon>Kitasatosporales</taxon>
        <taxon>Streptomycetaceae</taxon>
        <taxon>Streptomyces</taxon>
    </lineage>
</organism>
<dbReference type="SMART" id="SM00923">
    <property type="entry name" value="MbtH"/>
    <property type="match status" value="1"/>
</dbReference>
<accession>A0A5N8WD79</accession>
<name>A0A5N8WD79_9ACTN</name>
<dbReference type="EMBL" id="VJZE01000313">
    <property type="protein sequence ID" value="MPY44344.1"/>
    <property type="molecule type" value="Genomic_DNA"/>
</dbReference>
<dbReference type="Gene3D" id="3.90.820.10">
    <property type="entry name" value="Structural Genomics, Unknown Function 30-nov-00 1gh9 Mol_id"/>
    <property type="match status" value="1"/>
</dbReference>
<evidence type="ECO:0000259" key="1">
    <source>
        <dbReference type="SMART" id="SM00923"/>
    </source>
</evidence>
<gene>
    <name evidence="2" type="ORF">FNH04_31895</name>
</gene>
<evidence type="ECO:0000313" key="2">
    <source>
        <dbReference type="EMBL" id="MPY44344.1"/>
    </source>
</evidence>
<dbReference type="Proteomes" id="UP000326979">
    <property type="component" value="Unassembled WGS sequence"/>
</dbReference>
<dbReference type="AlphaFoldDB" id="A0A5N8WD79"/>
<dbReference type="InterPro" id="IPR005153">
    <property type="entry name" value="MbtH-like_dom"/>
</dbReference>
<proteinExistence type="predicted"/>
<comment type="caution">
    <text evidence="2">The sequence shown here is derived from an EMBL/GenBank/DDBJ whole genome shotgun (WGS) entry which is preliminary data.</text>
</comment>
<dbReference type="OrthoDB" id="9806163at2"/>
<dbReference type="SUPFAM" id="SSF160582">
    <property type="entry name" value="MbtH-like"/>
    <property type="match status" value="1"/>
</dbReference>
<dbReference type="Pfam" id="PF03621">
    <property type="entry name" value="MbtH"/>
    <property type="match status" value="1"/>
</dbReference>
<dbReference type="InterPro" id="IPR038020">
    <property type="entry name" value="MbtH-like_sf"/>
</dbReference>
<keyword evidence="3" id="KW-1185">Reference proteome</keyword>
<protein>
    <submittedName>
        <fullName evidence="2">MbtH family NRPS accessory protein</fullName>
    </submittedName>
</protein>